<gene>
    <name evidence="2" type="ORF">EV671_10491</name>
</gene>
<accession>A0A4R3UAK8</accession>
<name>A0A4R3UAK8_ROSSA</name>
<feature type="non-terminal residue" evidence="2">
    <location>
        <position position="1"/>
    </location>
</feature>
<evidence type="ECO:0000313" key="3">
    <source>
        <dbReference type="Proteomes" id="UP000295110"/>
    </source>
</evidence>
<sequence length="60" mass="6817">SIVITSNRIVQDWGRYLGDATMATTILDRLMHRCAMLEFEGKSYRLKEASARLLITSDPT</sequence>
<organism evidence="2 3">
    <name type="scientific">Roseateles saccharophilus</name>
    <name type="common">Pseudomonas saccharophila</name>
    <dbReference type="NCBI Taxonomy" id="304"/>
    <lineage>
        <taxon>Bacteria</taxon>
        <taxon>Pseudomonadati</taxon>
        <taxon>Pseudomonadota</taxon>
        <taxon>Betaproteobacteria</taxon>
        <taxon>Burkholderiales</taxon>
        <taxon>Sphaerotilaceae</taxon>
        <taxon>Roseateles</taxon>
    </lineage>
</organism>
<dbReference type="InterPro" id="IPR027417">
    <property type="entry name" value="P-loop_NTPase"/>
</dbReference>
<dbReference type="Pfam" id="PF01695">
    <property type="entry name" value="IstB_IS21"/>
    <property type="match status" value="1"/>
</dbReference>
<dbReference type="AlphaFoldDB" id="A0A4R3UAK8"/>
<dbReference type="GO" id="GO:0005524">
    <property type="term" value="F:ATP binding"/>
    <property type="evidence" value="ECO:0007669"/>
    <property type="project" value="InterPro"/>
</dbReference>
<protein>
    <submittedName>
        <fullName evidence="2">IstB-like ATP binding protein</fullName>
    </submittedName>
</protein>
<comment type="caution">
    <text evidence="2">The sequence shown here is derived from an EMBL/GenBank/DDBJ whole genome shotgun (WGS) entry which is preliminary data.</text>
</comment>
<keyword evidence="3" id="KW-1185">Reference proteome</keyword>
<proteinExistence type="predicted"/>
<feature type="domain" description="IstB-like ATP-binding" evidence="1">
    <location>
        <begin position="1"/>
        <end position="50"/>
    </location>
</feature>
<dbReference type="InterPro" id="IPR002611">
    <property type="entry name" value="IstB_ATP-bd"/>
</dbReference>
<dbReference type="EMBL" id="SMBU01000049">
    <property type="protein sequence ID" value="TCU85463.1"/>
    <property type="molecule type" value="Genomic_DNA"/>
</dbReference>
<evidence type="ECO:0000313" key="2">
    <source>
        <dbReference type="EMBL" id="TCU85463.1"/>
    </source>
</evidence>
<dbReference type="RefSeq" id="WP_165917703.1">
    <property type="nucleotide sequence ID" value="NZ_SMBU01000049.1"/>
</dbReference>
<reference evidence="2 3" key="1">
    <citation type="submission" date="2019-03" db="EMBL/GenBank/DDBJ databases">
        <title>Genomic Encyclopedia of Type Strains, Phase IV (KMG-IV): sequencing the most valuable type-strain genomes for metagenomic binning, comparative biology and taxonomic classification.</title>
        <authorList>
            <person name="Goeker M."/>
        </authorList>
    </citation>
    <scope>NUCLEOTIDE SEQUENCE [LARGE SCALE GENOMIC DNA]</scope>
    <source>
        <strain evidence="2 3">DSM 654</strain>
    </source>
</reference>
<evidence type="ECO:0000259" key="1">
    <source>
        <dbReference type="Pfam" id="PF01695"/>
    </source>
</evidence>
<dbReference type="Gene3D" id="3.40.50.300">
    <property type="entry name" value="P-loop containing nucleotide triphosphate hydrolases"/>
    <property type="match status" value="1"/>
</dbReference>
<dbReference type="Proteomes" id="UP000295110">
    <property type="component" value="Unassembled WGS sequence"/>
</dbReference>